<gene>
    <name evidence="3" type="primary">Dana\GF27941</name>
    <name evidence="3" type="ORF">GF27941</name>
</gene>
<dbReference type="Proteomes" id="UP000007801">
    <property type="component" value="Unassembled WGS sequence"/>
</dbReference>
<dbReference type="GO" id="GO:0003824">
    <property type="term" value="F:catalytic activity"/>
    <property type="evidence" value="ECO:0007669"/>
    <property type="project" value="InterPro"/>
</dbReference>
<dbReference type="SUPFAM" id="SSF56219">
    <property type="entry name" value="DNase I-like"/>
    <property type="match status" value="1"/>
</dbReference>
<dbReference type="InParanoid" id="A0A0P9A5Y0"/>
<evidence type="ECO:0000259" key="2">
    <source>
        <dbReference type="Pfam" id="PF03372"/>
    </source>
</evidence>
<dbReference type="CDD" id="cd09076">
    <property type="entry name" value="L1-EN"/>
    <property type="match status" value="1"/>
</dbReference>
<feature type="compositionally biased region" description="Polar residues" evidence="1">
    <location>
        <begin position="245"/>
        <end position="260"/>
    </location>
</feature>
<evidence type="ECO:0000313" key="3">
    <source>
        <dbReference type="EMBL" id="KPU81699.1"/>
    </source>
</evidence>
<protein>
    <recommendedName>
        <fullName evidence="2">Endonuclease/exonuclease/phosphatase domain-containing protein</fullName>
    </recommendedName>
</protein>
<dbReference type="AlphaFoldDB" id="A0A0P9A5Y0"/>
<feature type="domain" description="Endonuclease/exonuclease/phosphatase" evidence="2">
    <location>
        <begin position="13"/>
        <end position="227"/>
    </location>
</feature>
<keyword evidence="4" id="KW-1185">Reference proteome</keyword>
<proteinExistence type="predicted"/>
<dbReference type="InterPro" id="IPR027124">
    <property type="entry name" value="Swc5/CFDP1/2"/>
</dbReference>
<evidence type="ECO:0000256" key="1">
    <source>
        <dbReference type="SAM" id="MobiDB-lite"/>
    </source>
</evidence>
<dbReference type="OrthoDB" id="8049952at2759"/>
<evidence type="ECO:0000313" key="4">
    <source>
        <dbReference type="Proteomes" id="UP000007801"/>
    </source>
</evidence>
<dbReference type="STRING" id="7217.A0A0P9A5Y0"/>
<sequence length="260" mass="28501">MTTLRISKRTRIGQWNVRTLIKPSRLAQLENEMDRMQIAIAGISEMRWSGKGATTTSQSNLVLHSGSSDGGRNGVGIYVSRKFKQTLISWNPVSDRIITARFRCNARHITIVQCYAPTEDASDEIKDDFYNALISSLNKVIRGDIKILMGDFNAKVGPNNTGLESTMGRHGIGTRSDNGDRLIDLCQTFQLVIGGTVFPHREVHKYTWTSPDGNTRNQIDHMCITTRATSGGNLPPTPATDIQPAGSTPATEAQPAGTDN</sequence>
<name>A0A0P9A5Y0_DROAN</name>
<dbReference type="InterPro" id="IPR036691">
    <property type="entry name" value="Endo/exonu/phosph_ase_sf"/>
</dbReference>
<dbReference type="EMBL" id="CH902621">
    <property type="protein sequence ID" value="KPU81699.1"/>
    <property type="molecule type" value="Genomic_DNA"/>
</dbReference>
<feature type="region of interest" description="Disordered" evidence="1">
    <location>
        <begin position="227"/>
        <end position="260"/>
    </location>
</feature>
<accession>A0A0P9A5Y0</accession>
<dbReference type="PANTHER" id="PTHR23227:SF67">
    <property type="entry name" value="CRANIOFACIAL DEVELOPMENT PROTEIN 2-LIKE"/>
    <property type="match status" value="1"/>
</dbReference>
<organism evidence="3 4">
    <name type="scientific">Drosophila ananassae</name>
    <name type="common">Fruit fly</name>
    <dbReference type="NCBI Taxonomy" id="7217"/>
    <lineage>
        <taxon>Eukaryota</taxon>
        <taxon>Metazoa</taxon>
        <taxon>Ecdysozoa</taxon>
        <taxon>Arthropoda</taxon>
        <taxon>Hexapoda</taxon>
        <taxon>Insecta</taxon>
        <taxon>Pterygota</taxon>
        <taxon>Neoptera</taxon>
        <taxon>Endopterygota</taxon>
        <taxon>Diptera</taxon>
        <taxon>Brachycera</taxon>
        <taxon>Muscomorpha</taxon>
        <taxon>Ephydroidea</taxon>
        <taxon>Drosophilidae</taxon>
        <taxon>Drosophila</taxon>
        <taxon>Sophophora</taxon>
    </lineage>
</organism>
<dbReference type="InterPro" id="IPR005135">
    <property type="entry name" value="Endo/exonuclease/phosphatase"/>
</dbReference>
<dbReference type="SMR" id="A0A0P9A5Y0"/>
<dbReference type="Gene3D" id="3.60.10.10">
    <property type="entry name" value="Endonuclease/exonuclease/phosphatase"/>
    <property type="match status" value="1"/>
</dbReference>
<dbReference type="PANTHER" id="PTHR23227">
    <property type="entry name" value="BUCENTAUR RELATED"/>
    <property type="match status" value="1"/>
</dbReference>
<reference evidence="3 4" key="1">
    <citation type="journal article" date="2007" name="Nature">
        <title>Evolution of genes and genomes on the Drosophila phylogeny.</title>
        <authorList>
            <consortium name="Drosophila 12 Genomes Consortium"/>
            <person name="Clark A.G."/>
            <person name="Eisen M.B."/>
            <person name="Smith D.R."/>
            <person name="Bergman C.M."/>
            <person name="Oliver B."/>
            <person name="Markow T.A."/>
            <person name="Kaufman T.C."/>
            <person name="Kellis M."/>
            <person name="Gelbart W."/>
            <person name="Iyer V.N."/>
            <person name="Pollard D.A."/>
            <person name="Sackton T.B."/>
            <person name="Larracuente A.M."/>
            <person name="Singh N.D."/>
            <person name="Abad J.P."/>
            <person name="Abt D.N."/>
            <person name="Adryan B."/>
            <person name="Aguade M."/>
            <person name="Akashi H."/>
            <person name="Anderson W.W."/>
            <person name="Aquadro C.F."/>
            <person name="Ardell D.H."/>
            <person name="Arguello R."/>
            <person name="Artieri C.G."/>
            <person name="Barbash D.A."/>
            <person name="Barker D."/>
            <person name="Barsanti P."/>
            <person name="Batterham P."/>
            <person name="Batzoglou S."/>
            <person name="Begun D."/>
            <person name="Bhutkar A."/>
            <person name="Blanco E."/>
            <person name="Bosak S.A."/>
            <person name="Bradley R.K."/>
            <person name="Brand A.D."/>
            <person name="Brent M.R."/>
            <person name="Brooks A.N."/>
            <person name="Brown R.H."/>
            <person name="Butlin R.K."/>
            <person name="Caggese C."/>
            <person name="Calvi B.R."/>
            <person name="Bernardo de Carvalho A."/>
            <person name="Caspi A."/>
            <person name="Castrezana S."/>
            <person name="Celniker S.E."/>
            <person name="Chang J.L."/>
            <person name="Chapple C."/>
            <person name="Chatterji S."/>
            <person name="Chinwalla A."/>
            <person name="Civetta A."/>
            <person name="Clifton S.W."/>
            <person name="Comeron J.M."/>
            <person name="Costello J.C."/>
            <person name="Coyne J.A."/>
            <person name="Daub J."/>
            <person name="David R.G."/>
            <person name="Delcher A.L."/>
            <person name="Delehaunty K."/>
            <person name="Do C.B."/>
            <person name="Ebling H."/>
            <person name="Edwards K."/>
            <person name="Eickbush T."/>
            <person name="Evans J.D."/>
            <person name="Filipski A."/>
            <person name="Findeiss S."/>
            <person name="Freyhult E."/>
            <person name="Fulton L."/>
            <person name="Fulton R."/>
            <person name="Garcia A.C."/>
            <person name="Gardiner A."/>
            <person name="Garfield D.A."/>
            <person name="Garvin B.E."/>
            <person name="Gibson G."/>
            <person name="Gilbert D."/>
            <person name="Gnerre S."/>
            <person name="Godfrey J."/>
            <person name="Good R."/>
            <person name="Gotea V."/>
            <person name="Gravely B."/>
            <person name="Greenberg A.J."/>
            <person name="Griffiths-Jones S."/>
            <person name="Gross S."/>
            <person name="Guigo R."/>
            <person name="Gustafson E.A."/>
            <person name="Haerty W."/>
            <person name="Hahn M.W."/>
            <person name="Halligan D.L."/>
            <person name="Halpern A.L."/>
            <person name="Halter G.M."/>
            <person name="Han M.V."/>
            <person name="Heger A."/>
            <person name="Hillier L."/>
            <person name="Hinrichs A.S."/>
            <person name="Holmes I."/>
            <person name="Hoskins R.A."/>
            <person name="Hubisz M.J."/>
            <person name="Hultmark D."/>
            <person name="Huntley M.A."/>
            <person name="Jaffe D.B."/>
            <person name="Jagadeeshan S."/>
            <person name="Jeck W.R."/>
            <person name="Johnson J."/>
            <person name="Jones C.D."/>
            <person name="Jordan W.C."/>
            <person name="Karpen G.H."/>
            <person name="Kataoka E."/>
            <person name="Keightley P.D."/>
            <person name="Kheradpour P."/>
            <person name="Kirkness E.F."/>
            <person name="Koerich L.B."/>
            <person name="Kristiansen K."/>
            <person name="Kudrna D."/>
            <person name="Kulathinal R.J."/>
            <person name="Kumar S."/>
            <person name="Kwok R."/>
            <person name="Lander E."/>
            <person name="Langley C.H."/>
            <person name="Lapoint R."/>
            <person name="Lazzaro B.P."/>
            <person name="Lee S.J."/>
            <person name="Levesque L."/>
            <person name="Li R."/>
            <person name="Lin C.F."/>
            <person name="Lin M.F."/>
            <person name="Lindblad-Toh K."/>
            <person name="Llopart A."/>
            <person name="Long M."/>
            <person name="Low L."/>
            <person name="Lozovsky E."/>
            <person name="Lu J."/>
            <person name="Luo M."/>
            <person name="Machado C.A."/>
            <person name="Makalowski W."/>
            <person name="Marzo M."/>
            <person name="Matsuda M."/>
            <person name="Matzkin L."/>
            <person name="McAllister B."/>
            <person name="McBride C.S."/>
            <person name="McKernan B."/>
            <person name="McKernan K."/>
            <person name="Mendez-Lago M."/>
            <person name="Minx P."/>
            <person name="Mollenhauer M.U."/>
            <person name="Montooth K."/>
            <person name="Mount S.M."/>
            <person name="Mu X."/>
            <person name="Myers E."/>
            <person name="Negre B."/>
            <person name="Newfeld S."/>
            <person name="Nielsen R."/>
            <person name="Noor M.A."/>
            <person name="O'Grady P."/>
            <person name="Pachter L."/>
            <person name="Papaceit M."/>
            <person name="Parisi M.J."/>
            <person name="Parisi M."/>
            <person name="Parts L."/>
            <person name="Pedersen J.S."/>
            <person name="Pesole G."/>
            <person name="Phillippy A.M."/>
            <person name="Ponting C.P."/>
            <person name="Pop M."/>
            <person name="Porcelli D."/>
            <person name="Powell J.R."/>
            <person name="Prohaska S."/>
            <person name="Pruitt K."/>
            <person name="Puig M."/>
            <person name="Quesneville H."/>
            <person name="Ram K.R."/>
            <person name="Rand D."/>
            <person name="Rasmussen M.D."/>
            <person name="Reed L.K."/>
            <person name="Reenan R."/>
            <person name="Reily A."/>
            <person name="Remington K.A."/>
            <person name="Rieger T.T."/>
            <person name="Ritchie M.G."/>
            <person name="Robin C."/>
            <person name="Rogers Y.H."/>
            <person name="Rohde C."/>
            <person name="Rozas J."/>
            <person name="Rubenfield M.J."/>
            <person name="Ruiz A."/>
            <person name="Russo S."/>
            <person name="Salzberg S.L."/>
            <person name="Sanchez-Gracia A."/>
            <person name="Saranga D.J."/>
            <person name="Sato H."/>
            <person name="Schaeffer S.W."/>
            <person name="Schatz M.C."/>
            <person name="Schlenke T."/>
            <person name="Schwartz R."/>
            <person name="Segarra C."/>
            <person name="Singh R.S."/>
            <person name="Sirot L."/>
            <person name="Sirota M."/>
            <person name="Sisneros N.B."/>
            <person name="Smith C.D."/>
            <person name="Smith T.F."/>
            <person name="Spieth J."/>
            <person name="Stage D.E."/>
            <person name="Stark A."/>
            <person name="Stephan W."/>
            <person name="Strausberg R.L."/>
            <person name="Strempel S."/>
            <person name="Sturgill D."/>
            <person name="Sutton G."/>
            <person name="Sutton G.G."/>
            <person name="Tao W."/>
            <person name="Teichmann S."/>
            <person name="Tobari Y.N."/>
            <person name="Tomimura Y."/>
            <person name="Tsolas J.M."/>
            <person name="Valente V.L."/>
            <person name="Venter E."/>
            <person name="Venter J.C."/>
            <person name="Vicario S."/>
            <person name="Vieira F.G."/>
            <person name="Vilella A.J."/>
            <person name="Villasante A."/>
            <person name="Walenz B."/>
            <person name="Wang J."/>
            <person name="Wasserman M."/>
            <person name="Watts T."/>
            <person name="Wilson D."/>
            <person name="Wilson R.K."/>
            <person name="Wing R.A."/>
            <person name="Wolfner M.F."/>
            <person name="Wong A."/>
            <person name="Wong G.K."/>
            <person name="Wu C.I."/>
            <person name="Wu G."/>
            <person name="Yamamoto D."/>
            <person name="Yang H.P."/>
            <person name="Yang S.P."/>
            <person name="Yorke J.A."/>
            <person name="Yoshida K."/>
            <person name="Zdobnov E."/>
            <person name="Zhang P."/>
            <person name="Zhang Y."/>
            <person name="Zimin A.V."/>
            <person name="Baldwin J."/>
            <person name="Abdouelleil A."/>
            <person name="Abdulkadir J."/>
            <person name="Abebe A."/>
            <person name="Abera B."/>
            <person name="Abreu J."/>
            <person name="Acer S.C."/>
            <person name="Aftuck L."/>
            <person name="Alexander A."/>
            <person name="An P."/>
            <person name="Anderson E."/>
            <person name="Anderson S."/>
            <person name="Arachi H."/>
            <person name="Azer M."/>
            <person name="Bachantsang P."/>
            <person name="Barry A."/>
            <person name="Bayul T."/>
            <person name="Berlin A."/>
            <person name="Bessette D."/>
            <person name="Bloom T."/>
            <person name="Blye J."/>
            <person name="Boguslavskiy L."/>
            <person name="Bonnet C."/>
            <person name="Boukhgalter B."/>
            <person name="Bourzgui I."/>
            <person name="Brown A."/>
            <person name="Cahill P."/>
            <person name="Channer S."/>
            <person name="Cheshatsang Y."/>
            <person name="Chuda L."/>
            <person name="Citroen M."/>
            <person name="Collymore A."/>
            <person name="Cooke P."/>
            <person name="Costello M."/>
            <person name="D'Aco K."/>
            <person name="Daza R."/>
            <person name="De Haan G."/>
            <person name="DeGray S."/>
            <person name="DeMaso C."/>
            <person name="Dhargay N."/>
            <person name="Dooley K."/>
            <person name="Dooley E."/>
            <person name="Doricent M."/>
            <person name="Dorje P."/>
            <person name="Dorjee K."/>
            <person name="Dupes A."/>
            <person name="Elong R."/>
            <person name="Falk J."/>
            <person name="Farina A."/>
            <person name="Faro S."/>
            <person name="Ferguson D."/>
            <person name="Fisher S."/>
            <person name="Foley C.D."/>
            <person name="Franke A."/>
            <person name="Friedrich D."/>
            <person name="Gadbois L."/>
            <person name="Gearin G."/>
            <person name="Gearin C.R."/>
            <person name="Giannoukos G."/>
            <person name="Goode T."/>
            <person name="Graham J."/>
            <person name="Grandbois E."/>
            <person name="Grewal S."/>
            <person name="Gyaltsen K."/>
            <person name="Hafez N."/>
            <person name="Hagos B."/>
            <person name="Hall J."/>
            <person name="Henson C."/>
            <person name="Hollinger A."/>
            <person name="Honan T."/>
            <person name="Huard M.D."/>
            <person name="Hughes L."/>
            <person name="Hurhula B."/>
            <person name="Husby M.E."/>
            <person name="Kamat A."/>
            <person name="Kanga B."/>
            <person name="Kashin S."/>
            <person name="Khazanovich D."/>
            <person name="Kisner P."/>
            <person name="Lance K."/>
            <person name="Lara M."/>
            <person name="Lee W."/>
            <person name="Lennon N."/>
            <person name="Letendre F."/>
            <person name="LeVine R."/>
            <person name="Lipovsky A."/>
            <person name="Liu X."/>
            <person name="Liu J."/>
            <person name="Liu S."/>
            <person name="Lokyitsang T."/>
            <person name="Lokyitsang Y."/>
            <person name="Lubonja R."/>
            <person name="Lui A."/>
            <person name="MacDonald P."/>
            <person name="Magnisalis V."/>
            <person name="Maru K."/>
            <person name="Matthews C."/>
            <person name="McCusker W."/>
            <person name="McDonough S."/>
            <person name="Mehta T."/>
            <person name="Meldrim J."/>
            <person name="Meneus L."/>
            <person name="Mihai O."/>
            <person name="Mihalev A."/>
            <person name="Mihova T."/>
            <person name="Mittelman R."/>
            <person name="Mlenga V."/>
            <person name="Montmayeur A."/>
            <person name="Mulrain L."/>
            <person name="Navidi A."/>
            <person name="Naylor J."/>
            <person name="Negash T."/>
            <person name="Nguyen T."/>
            <person name="Nguyen N."/>
            <person name="Nicol R."/>
            <person name="Norbu C."/>
            <person name="Norbu N."/>
            <person name="Novod N."/>
            <person name="O'Neill B."/>
            <person name="Osman S."/>
            <person name="Markiewicz E."/>
            <person name="Oyono O.L."/>
            <person name="Patti C."/>
            <person name="Phunkhang P."/>
            <person name="Pierre F."/>
            <person name="Priest M."/>
            <person name="Raghuraman S."/>
            <person name="Rege F."/>
            <person name="Reyes R."/>
            <person name="Rise C."/>
            <person name="Rogov P."/>
            <person name="Ross K."/>
            <person name="Ryan E."/>
            <person name="Settipalli S."/>
            <person name="Shea T."/>
            <person name="Sherpa N."/>
            <person name="Shi L."/>
            <person name="Shih D."/>
            <person name="Sparrow T."/>
            <person name="Spaulding J."/>
            <person name="Stalker J."/>
            <person name="Stange-Thomann N."/>
            <person name="Stavropoulos S."/>
            <person name="Stone C."/>
            <person name="Strader C."/>
            <person name="Tesfaye S."/>
            <person name="Thomson T."/>
            <person name="Thoulutsang Y."/>
            <person name="Thoulutsang D."/>
            <person name="Topham K."/>
            <person name="Topping I."/>
            <person name="Tsamla T."/>
            <person name="Vassiliev H."/>
            <person name="Vo A."/>
            <person name="Wangchuk T."/>
            <person name="Wangdi T."/>
            <person name="Weiand M."/>
            <person name="Wilkinson J."/>
            <person name="Wilson A."/>
            <person name="Yadav S."/>
            <person name="Young G."/>
            <person name="Yu Q."/>
            <person name="Zembek L."/>
            <person name="Zhong D."/>
            <person name="Zimmer A."/>
            <person name="Zwirko Z."/>
            <person name="Jaffe D.B."/>
            <person name="Alvarez P."/>
            <person name="Brockman W."/>
            <person name="Butler J."/>
            <person name="Chin C."/>
            <person name="Gnerre S."/>
            <person name="Grabherr M."/>
            <person name="Kleber M."/>
            <person name="Mauceli E."/>
            <person name="MacCallum I."/>
        </authorList>
    </citation>
    <scope>NUCLEOTIDE SEQUENCE [LARGE SCALE GENOMIC DNA]</scope>
    <source>
        <strain evidence="4">Tucson 14024-0371.13</strain>
    </source>
</reference>
<dbReference type="Pfam" id="PF03372">
    <property type="entry name" value="Exo_endo_phos"/>
    <property type="match status" value="1"/>
</dbReference>